<feature type="transmembrane region" description="Helical" evidence="1">
    <location>
        <begin position="262"/>
        <end position="278"/>
    </location>
</feature>
<evidence type="ECO:0000313" key="3">
    <source>
        <dbReference type="EMBL" id="QOZ66941.1"/>
    </source>
</evidence>
<accession>A0AAE7TGN0</accession>
<dbReference type="GO" id="GO:0000271">
    <property type="term" value="P:polysaccharide biosynthetic process"/>
    <property type="evidence" value="ECO:0007669"/>
    <property type="project" value="TreeGrafter"/>
</dbReference>
<protein>
    <submittedName>
        <fullName evidence="3">Acyltransferase</fullName>
    </submittedName>
</protein>
<organism evidence="3 4">
    <name type="scientific">Bradyrhizobium arachidis</name>
    <dbReference type="NCBI Taxonomy" id="858423"/>
    <lineage>
        <taxon>Bacteria</taxon>
        <taxon>Pseudomonadati</taxon>
        <taxon>Pseudomonadota</taxon>
        <taxon>Alphaproteobacteria</taxon>
        <taxon>Hyphomicrobiales</taxon>
        <taxon>Nitrobacteraceae</taxon>
        <taxon>Bradyrhizobium</taxon>
    </lineage>
</organism>
<evidence type="ECO:0000313" key="4">
    <source>
        <dbReference type="Proteomes" id="UP000594015"/>
    </source>
</evidence>
<dbReference type="GO" id="GO:0016747">
    <property type="term" value="F:acyltransferase activity, transferring groups other than amino-acyl groups"/>
    <property type="evidence" value="ECO:0007669"/>
    <property type="project" value="InterPro"/>
</dbReference>
<feature type="transmembrane region" description="Helical" evidence="1">
    <location>
        <begin position="211"/>
        <end position="230"/>
    </location>
</feature>
<feature type="transmembrane region" description="Helical" evidence="1">
    <location>
        <begin position="83"/>
        <end position="104"/>
    </location>
</feature>
<dbReference type="RefSeq" id="WP_092217575.1">
    <property type="nucleotide sequence ID" value="NZ_CP030050.1"/>
</dbReference>
<dbReference type="EMBL" id="CP030050">
    <property type="protein sequence ID" value="QOZ66941.1"/>
    <property type="molecule type" value="Genomic_DNA"/>
</dbReference>
<dbReference type="InterPro" id="IPR002656">
    <property type="entry name" value="Acyl_transf_3_dom"/>
</dbReference>
<name>A0AAE7TGN0_9BRAD</name>
<proteinExistence type="predicted"/>
<gene>
    <name evidence="3" type="ORF">WN72_11920</name>
</gene>
<dbReference type="PANTHER" id="PTHR23028:SF131">
    <property type="entry name" value="BLR2367 PROTEIN"/>
    <property type="match status" value="1"/>
</dbReference>
<keyword evidence="1" id="KW-0812">Transmembrane</keyword>
<keyword evidence="3" id="KW-0012">Acyltransferase</keyword>
<keyword evidence="1" id="KW-0472">Membrane</keyword>
<feature type="transmembrane region" description="Helical" evidence="1">
    <location>
        <begin position="315"/>
        <end position="336"/>
    </location>
</feature>
<feature type="transmembrane region" description="Helical" evidence="1">
    <location>
        <begin position="178"/>
        <end position="199"/>
    </location>
</feature>
<dbReference type="InterPro" id="IPR050879">
    <property type="entry name" value="Acyltransferase_3"/>
</dbReference>
<evidence type="ECO:0000259" key="2">
    <source>
        <dbReference type="Pfam" id="PF01757"/>
    </source>
</evidence>
<feature type="transmembrane region" description="Helical" evidence="1">
    <location>
        <begin position="237"/>
        <end position="256"/>
    </location>
</feature>
<feature type="transmembrane region" description="Helical" evidence="1">
    <location>
        <begin position="42"/>
        <end position="63"/>
    </location>
</feature>
<dbReference type="Pfam" id="PF01757">
    <property type="entry name" value="Acyl_transf_3"/>
    <property type="match status" value="1"/>
</dbReference>
<reference evidence="3 4" key="1">
    <citation type="submission" date="2018-06" db="EMBL/GenBank/DDBJ databases">
        <title>Comparative genomics of Bradyrhizobium nodulating Arachidis hypogaea.</title>
        <authorList>
            <person name="Li Y."/>
        </authorList>
    </citation>
    <scope>NUCLEOTIDE SEQUENCE [LARGE SCALE GENOMIC DNA]</scope>
    <source>
        <strain evidence="3 4">CCBAU 051107</strain>
    </source>
</reference>
<dbReference type="AlphaFoldDB" id="A0AAE7TGN0"/>
<feature type="transmembrane region" description="Helical" evidence="1">
    <location>
        <begin position="152"/>
        <end position="171"/>
    </location>
</feature>
<dbReference type="PANTHER" id="PTHR23028">
    <property type="entry name" value="ACETYLTRANSFERASE"/>
    <property type="match status" value="1"/>
</dbReference>
<keyword evidence="1" id="KW-1133">Transmembrane helix</keyword>
<dbReference type="Proteomes" id="UP000594015">
    <property type="component" value="Chromosome"/>
</dbReference>
<dbReference type="KEGG" id="barh:WN72_11920"/>
<evidence type="ECO:0000256" key="1">
    <source>
        <dbReference type="SAM" id="Phobius"/>
    </source>
</evidence>
<keyword evidence="3" id="KW-0808">Transferase</keyword>
<feature type="transmembrane region" description="Helical" evidence="1">
    <location>
        <begin position="290"/>
        <end position="309"/>
    </location>
</feature>
<feature type="domain" description="Acyltransferase 3" evidence="2">
    <location>
        <begin position="5"/>
        <end position="332"/>
    </location>
</feature>
<sequence length="368" mass="40731">MHRDNNFNLIRTVAALAVLVAHAYPIAWGPHAPKPLEGPLELRGGLGTFAVIVFFIVSGYFITQSALRAKGTFDFWTARFLRIYPGLFVSLFLTALLGVGASTLSIGDYFSSRQTYTYVPFGLTLVSIQYSLPGVFESTPFPQAVNGSLWTLFYEVLCYVMVSALATTGLLQHKTGRVAFFAIFFLLYLGAKVALSVGMIPTWTSRSAVNFLVHLLDLTPPFVIGMLFYLYRDRLPLNIAICALFALFTTMASDTIIFREMLLLTTAFCVFYLGFRSLQVLHPFNRLGDYSYGIYIYAFPIEQLVAHFFRDVSPVGIMMIATPITVAVSAASWHTIEGPALSLRAKIASNLSPRLLDASTAIVKSELE</sequence>
<feature type="transmembrane region" description="Helical" evidence="1">
    <location>
        <begin position="12"/>
        <end position="30"/>
    </location>
</feature>
<dbReference type="GO" id="GO:0016020">
    <property type="term" value="C:membrane"/>
    <property type="evidence" value="ECO:0007669"/>
    <property type="project" value="TreeGrafter"/>
</dbReference>